<dbReference type="PANTHER" id="PTHR30055:SF234">
    <property type="entry name" value="HTH-TYPE TRANSCRIPTIONAL REGULATOR BETI"/>
    <property type="match status" value="1"/>
</dbReference>
<keyword evidence="3" id="KW-0804">Transcription</keyword>
<dbReference type="InterPro" id="IPR009057">
    <property type="entry name" value="Homeodomain-like_sf"/>
</dbReference>
<feature type="domain" description="HTH tetR-type" evidence="6">
    <location>
        <begin position="13"/>
        <end position="73"/>
    </location>
</feature>
<evidence type="ECO:0000256" key="2">
    <source>
        <dbReference type="ARBA" id="ARBA00023125"/>
    </source>
</evidence>
<dbReference type="InterPro" id="IPR050109">
    <property type="entry name" value="HTH-type_TetR-like_transc_reg"/>
</dbReference>
<dbReference type="Gene3D" id="1.10.357.10">
    <property type="entry name" value="Tetracycline Repressor, domain 2"/>
    <property type="match status" value="1"/>
</dbReference>
<reference evidence="7 8" key="1">
    <citation type="submission" date="2020-08" db="EMBL/GenBank/DDBJ databases">
        <title>The Agave Microbiome: Exploring the role of microbial communities in plant adaptations to desert environments.</title>
        <authorList>
            <person name="Partida-Martinez L.P."/>
        </authorList>
    </citation>
    <scope>NUCLEOTIDE SEQUENCE [LARGE SCALE GENOMIC DNA]</scope>
    <source>
        <strain evidence="7 8">AT2.18</strain>
    </source>
</reference>
<dbReference type="Proteomes" id="UP000550501">
    <property type="component" value="Unassembled WGS sequence"/>
</dbReference>
<dbReference type="EMBL" id="JACHVU010000008">
    <property type="protein sequence ID" value="MBB2992100.1"/>
    <property type="molecule type" value="Genomic_DNA"/>
</dbReference>
<organism evidence="7 8">
    <name type="scientific">Mycolicibacterium iranicum</name>
    <name type="common">Mycobacterium iranicum</name>
    <dbReference type="NCBI Taxonomy" id="912594"/>
    <lineage>
        <taxon>Bacteria</taxon>
        <taxon>Bacillati</taxon>
        <taxon>Actinomycetota</taxon>
        <taxon>Actinomycetes</taxon>
        <taxon>Mycobacteriales</taxon>
        <taxon>Mycobacteriaceae</taxon>
        <taxon>Mycolicibacterium</taxon>
    </lineage>
</organism>
<evidence type="ECO:0000259" key="6">
    <source>
        <dbReference type="PROSITE" id="PS50977"/>
    </source>
</evidence>
<keyword evidence="8" id="KW-1185">Reference proteome</keyword>
<accession>A0A839Q7X2</accession>
<dbReference type="InterPro" id="IPR001647">
    <property type="entry name" value="HTH_TetR"/>
</dbReference>
<proteinExistence type="predicted"/>
<comment type="caution">
    <text evidence="7">The sequence shown here is derived from an EMBL/GenBank/DDBJ whole genome shotgun (WGS) entry which is preliminary data.</text>
</comment>
<evidence type="ECO:0000313" key="7">
    <source>
        <dbReference type="EMBL" id="MBB2992100.1"/>
    </source>
</evidence>
<evidence type="ECO:0000313" key="8">
    <source>
        <dbReference type="Proteomes" id="UP000550501"/>
    </source>
</evidence>
<dbReference type="RefSeq" id="WP_311736185.1">
    <property type="nucleotide sequence ID" value="NZ_JACHVU010000008.1"/>
</dbReference>
<name>A0A839Q7X2_MYCIR</name>
<dbReference type="AlphaFoldDB" id="A0A839Q7X2"/>
<dbReference type="PRINTS" id="PR00455">
    <property type="entry name" value="HTHTETR"/>
</dbReference>
<keyword evidence="1" id="KW-0805">Transcription regulation</keyword>
<dbReference type="PANTHER" id="PTHR30055">
    <property type="entry name" value="HTH-TYPE TRANSCRIPTIONAL REGULATOR RUTR"/>
    <property type="match status" value="1"/>
</dbReference>
<dbReference type="PROSITE" id="PS50977">
    <property type="entry name" value="HTH_TETR_2"/>
    <property type="match status" value="1"/>
</dbReference>
<sequence length="223" mass="24376">MSISREDGDGYRSDTRQRLIDVAVQLTGQHGFAGTSLQMIADQLGFSKAAIYYHFRTRDQLLIAIMEPWLRQIRTIVEAAEQRRTPRGQIDEMVQGYAGVVARNRTLAALVVFDPEVHRILQSQPDWGDLIGRQLALVTQLDEEPTGIIKATALMTGLAGAATGAPTGISESELTGQLTDIGRRIMGLRRPARTAHEQPTGSGRAPAVPSTAPGRWQSFLTES</sequence>
<gene>
    <name evidence="7" type="ORF">FHR72_003596</name>
</gene>
<dbReference type="GO" id="GO:0003700">
    <property type="term" value="F:DNA-binding transcription factor activity"/>
    <property type="evidence" value="ECO:0007669"/>
    <property type="project" value="TreeGrafter"/>
</dbReference>
<evidence type="ECO:0000256" key="4">
    <source>
        <dbReference type="PROSITE-ProRule" id="PRU00335"/>
    </source>
</evidence>
<feature type="DNA-binding region" description="H-T-H motif" evidence="4">
    <location>
        <begin position="36"/>
        <end position="55"/>
    </location>
</feature>
<evidence type="ECO:0000256" key="5">
    <source>
        <dbReference type="SAM" id="MobiDB-lite"/>
    </source>
</evidence>
<evidence type="ECO:0000256" key="3">
    <source>
        <dbReference type="ARBA" id="ARBA00023163"/>
    </source>
</evidence>
<dbReference type="Pfam" id="PF00440">
    <property type="entry name" value="TetR_N"/>
    <property type="match status" value="1"/>
</dbReference>
<keyword evidence="2 4" id="KW-0238">DNA-binding</keyword>
<protein>
    <submittedName>
        <fullName evidence="7">AcrR family transcriptional regulator</fullName>
    </submittedName>
</protein>
<feature type="region of interest" description="Disordered" evidence="5">
    <location>
        <begin position="191"/>
        <end position="223"/>
    </location>
</feature>
<dbReference type="GO" id="GO:0000976">
    <property type="term" value="F:transcription cis-regulatory region binding"/>
    <property type="evidence" value="ECO:0007669"/>
    <property type="project" value="TreeGrafter"/>
</dbReference>
<evidence type="ECO:0000256" key="1">
    <source>
        <dbReference type="ARBA" id="ARBA00023015"/>
    </source>
</evidence>
<dbReference type="SUPFAM" id="SSF46689">
    <property type="entry name" value="Homeodomain-like"/>
    <property type="match status" value="1"/>
</dbReference>